<protein>
    <submittedName>
        <fullName evidence="3">ANK_REP_REGION domain-containing protein</fullName>
    </submittedName>
</protein>
<feature type="compositionally biased region" description="Basic and acidic residues" evidence="1">
    <location>
        <begin position="351"/>
        <end position="369"/>
    </location>
</feature>
<dbReference type="Proteomes" id="UP000492821">
    <property type="component" value="Unassembled WGS sequence"/>
</dbReference>
<feature type="region of interest" description="Disordered" evidence="1">
    <location>
        <begin position="303"/>
        <end position="369"/>
    </location>
</feature>
<feature type="compositionally biased region" description="Basic and acidic residues" evidence="1">
    <location>
        <begin position="332"/>
        <end position="342"/>
    </location>
</feature>
<reference evidence="2" key="1">
    <citation type="journal article" date="2013" name="Genetics">
        <title>The draft genome and transcriptome of Panagrellus redivivus are shaped by the harsh demands of a free-living lifestyle.</title>
        <authorList>
            <person name="Srinivasan J."/>
            <person name="Dillman A.R."/>
            <person name="Macchietto M.G."/>
            <person name="Heikkinen L."/>
            <person name="Lakso M."/>
            <person name="Fracchia K.M."/>
            <person name="Antoshechkin I."/>
            <person name="Mortazavi A."/>
            <person name="Wong G."/>
            <person name="Sternberg P.W."/>
        </authorList>
    </citation>
    <scope>NUCLEOTIDE SEQUENCE [LARGE SCALE GENOMIC DNA]</scope>
    <source>
        <strain evidence="2">MT8872</strain>
    </source>
</reference>
<name>A0A7E4UVF4_PANRE</name>
<evidence type="ECO:0000313" key="2">
    <source>
        <dbReference type="Proteomes" id="UP000492821"/>
    </source>
</evidence>
<evidence type="ECO:0000313" key="3">
    <source>
        <dbReference type="WBParaSite" id="Pan_g13074.t1"/>
    </source>
</evidence>
<dbReference type="AlphaFoldDB" id="A0A7E4UVF4"/>
<feature type="compositionally biased region" description="Basic and acidic residues" evidence="1">
    <location>
        <begin position="18"/>
        <end position="28"/>
    </location>
</feature>
<feature type="region of interest" description="Disordered" evidence="1">
    <location>
        <begin position="1"/>
        <end position="64"/>
    </location>
</feature>
<evidence type="ECO:0000256" key="1">
    <source>
        <dbReference type="SAM" id="MobiDB-lite"/>
    </source>
</evidence>
<accession>A0A7E4UVF4</accession>
<keyword evidence="2" id="KW-1185">Reference proteome</keyword>
<proteinExistence type="predicted"/>
<organism evidence="2 3">
    <name type="scientific">Panagrellus redivivus</name>
    <name type="common">Microworm</name>
    <dbReference type="NCBI Taxonomy" id="6233"/>
    <lineage>
        <taxon>Eukaryota</taxon>
        <taxon>Metazoa</taxon>
        <taxon>Ecdysozoa</taxon>
        <taxon>Nematoda</taxon>
        <taxon>Chromadorea</taxon>
        <taxon>Rhabditida</taxon>
        <taxon>Tylenchina</taxon>
        <taxon>Panagrolaimomorpha</taxon>
        <taxon>Panagrolaimoidea</taxon>
        <taxon>Panagrolaimidae</taxon>
        <taxon>Panagrellus</taxon>
    </lineage>
</organism>
<feature type="compositionally biased region" description="Pro residues" evidence="1">
    <location>
        <begin position="52"/>
        <end position="61"/>
    </location>
</feature>
<sequence length="369" mass="41499">MSKTQVATEVAGDDDDEAPPRQIDRADRNQQISGAPIPSILETEEDAEVDQPPLPSPPPPQVVESQPIGQLIIGDKIIQDCVAKKVADVIATADEDEVEEKSFPEEVDEAVANRFRAKVRQAFEMKGWDKSHMPKHCEYKLFKAANPYMRFYLMEFLKNHADSILRAHGYTIGPPRCVVTKEGTEWLHSPAVDNELDGFLKCRAWMLENWSFFKKYPDNETRLTNFEGAQDVPLIFMAAMKESVNTTDKLDYLLKLMLDKGANYLDSTPKSEWQIADKYPMKVIAILFEEGAQLPVCACSMPTETTKDPSIDTPEGDSPKVENLQSPPGPSEPKKNTADKPVKKIKHKRGSKDLIKLKGSKEKDKRLKV</sequence>
<dbReference type="WBParaSite" id="Pan_g13074.t1">
    <property type="protein sequence ID" value="Pan_g13074.t1"/>
    <property type="gene ID" value="Pan_g13074"/>
</dbReference>
<reference evidence="3" key="2">
    <citation type="submission" date="2020-10" db="UniProtKB">
        <authorList>
            <consortium name="WormBaseParasite"/>
        </authorList>
    </citation>
    <scope>IDENTIFICATION</scope>
</reference>